<feature type="region of interest" description="Disordered" evidence="1">
    <location>
        <begin position="382"/>
        <end position="404"/>
    </location>
</feature>
<proteinExistence type="predicted"/>
<dbReference type="Pfam" id="PF05621">
    <property type="entry name" value="TniB"/>
    <property type="match status" value="1"/>
</dbReference>
<dbReference type="SUPFAM" id="SSF52540">
    <property type="entry name" value="P-loop containing nucleoside triphosphate hydrolases"/>
    <property type="match status" value="1"/>
</dbReference>
<organism evidence="2 3">
    <name type="scientific">Azospirillum brasilense</name>
    <dbReference type="NCBI Taxonomy" id="192"/>
    <lineage>
        <taxon>Bacteria</taxon>
        <taxon>Pseudomonadati</taxon>
        <taxon>Pseudomonadota</taxon>
        <taxon>Alphaproteobacteria</taxon>
        <taxon>Rhodospirillales</taxon>
        <taxon>Azospirillaceae</taxon>
        <taxon>Azospirillum</taxon>
    </lineage>
</organism>
<dbReference type="InterPro" id="IPR008868">
    <property type="entry name" value="TniB"/>
</dbReference>
<accession>A0A6L3B5F1</accession>
<sequence>MPASSPHRPHSLQPERITTGRPGIAFFRSLLVVPHPNHVQAKAAIGRLHARYKPPGGKRLKARALLVIGATGSGKTTALESYMRDYPDLTLESVSSGNTSGTVDAARVKTLRDGDIRRIVYVEAAKKTTQRALVAALLGAFGYKAREKWNANDIIDKIEFYADQMGTEMLFIDEGHHFVHEKDDEATEDVSEFIKSLLNRTKRQIVIAGLPELLKITHYEQLRRRLQPAMVLRPYNWTTKQGRIVFRSILGTVERMLDLPEPSDLVRHNVARRWYVATGGEIGIIWKYASEALSLAKEHNLPSLSLELMADVHSSWNRTYDQDEILDFDTILDEDEAAKKATEASRDSNPFLCDEARLKELWIESRLAADGLSGVTVMNASKDGSRQTKLKAKGRQPFTPFTRS</sequence>
<dbReference type="InterPro" id="IPR027417">
    <property type="entry name" value="P-loop_NTPase"/>
</dbReference>
<protein>
    <recommendedName>
        <fullName evidence="4">AAA+ ATPase domain-containing protein</fullName>
    </recommendedName>
</protein>
<dbReference type="EMBL" id="QOKV01000001">
    <property type="protein sequence ID" value="KAA0688218.1"/>
    <property type="molecule type" value="Genomic_DNA"/>
</dbReference>
<evidence type="ECO:0000313" key="2">
    <source>
        <dbReference type="EMBL" id="KAA0688218.1"/>
    </source>
</evidence>
<comment type="caution">
    <text evidence="2">The sequence shown here is derived from an EMBL/GenBank/DDBJ whole genome shotgun (WGS) entry which is preliminary data.</text>
</comment>
<reference evidence="2 3" key="1">
    <citation type="submission" date="2018-07" db="EMBL/GenBank/DDBJ databases">
        <title>Genome sequence of Roseomonas fauriae ATCC 49958.</title>
        <authorList>
            <person name="Sant'Anna F.H."/>
            <person name="Baldani J.I."/>
            <person name="Zilli J.E."/>
            <person name="Reis V.M."/>
            <person name="Hartmann A."/>
            <person name="Cruz L."/>
            <person name="de Souza E.M."/>
            <person name="de Oliveira Pedrosa F."/>
            <person name="Passaglia L.M.P."/>
        </authorList>
    </citation>
    <scope>NUCLEOTIDE SEQUENCE [LARGE SCALE GENOMIC DNA]</scope>
    <source>
        <strain evidence="2 3">ATCC 49958</strain>
    </source>
</reference>
<dbReference type="AlphaFoldDB" id="A0A6L3B5F1"/>
<evidence type="ECO:0000256" key="1">
    <source>
        <dbReference type="SAM" id="MobiDB-lite"/>
    </source>
</evidence>
<dbReference type="Proteomes" id="UP000476837">
    <property type="component" value="Unassembled WGS sequence"/>
</dbReference>
<gene>
    <name evidence="2" type="ORF">DS837_00275</name>
</gene>
<evidence type="ECO:0008006" key="4">
    <source>
        <dbReference type="Google" id="ProtNLM"/>
    </source>
</evidence>
<name>A0A6L3B5F1_AZOBR</name>
<dbReference type="Gene3D" id="3.40.50.300">
    <property type="entry name" value="P-loop containing nucleotide triphosphate hydrolases"/>
    <property type="match status" value="1"/>
</dbReference>
<evidence type="ECO:0000313" key="3">
    <source>
        <dbReference type="Proteomes" id="UP000476837"/>
    </source>
</evidence>